<organism evidence="1 2">
    <name type="scientific">Prorocentrum cordatum</name>
    <dbReference type="NCBI Taxonomy" id="2364126"/>
    <lineage>
        <taxon>Eukaryota</taxon>
        <taxon>Sar</taxon>
        <taxon>Alveolata</taxon>
        <taxon>Dinophyceae</taxon>
        <taxon>Prorocentrales</taxon>
        <taxon>Prorocentraceae</taxon>
        <taxon>Prorocentrum</taxon>
    </lineage>
</organism>
<dbReference type="Proteomes" id="UP001189429">
    <property type="component" value="Unassembled WGS sequence"/>
</dbReference>
<protein>
    <submittedName>
        <fullName evidence="1">Uncharacterized protein</fullName>
    </submittedName>
</protein>
<evidence type="ECO:0000313" key="1">
    <source>
        <dbReference type="EMBL" id="CAK0905025.1"/>
    </source>
</evidence>
<accession>A0ABN9XY04</accession>
<keyword evidence="2" id="KW-1185">Reference proteome</keyword>
<name>A0ABN9XY04_9DINO</name>
<dbReference type="EMBL" id="CAUYUJ010021503">
    <property type="protein sequence ID" value="CAK0905025.1"/>
    <property type="molecule type" value="Genomic_DNA"/>
</dbReference>
<proteinExistence type="predicted"/>
<sequence>MVCQLAQRSACELAQRSDPIQGVLCFFLFDASTTRWRMCEDEFFERSGPNSQARIREEYQPIWRARTVPWYTALSTGITLQAWPSTTTWAVRGANQLFSTAQVRKQRSLIPDQSSSVLCYSCVCFSPPAGQHILSETSVAARKAISAHRHRVAVDTVWPAGAHDLLLAIVWPSPPIV</sequence>
<evidence type="ECO:0000313" key="2">
    <source>
        <dbReference type="Proteomes" id="UP001189429"/>
    </source>
</evidence>
<reference evidence="1" key="1">
    <citation type="submission" date="2023-10" db="EMBL/GenBank/DDBJ databases">
        <authorList>
            <person name="Chen Y."/>
            <person name="Shah S."/>
            <person name="Dougan E. K."/>
            <person name="Thang M."/>
            <person name="Chan C."/>
        </authorList>
    </citation>
    <scope>NUCLEOTIDE SEQUENCE [LARGE SCALE GENOMIC DNA]</scope>
</reference>
<comment type="caution">
    <text evidence="1">The sequence shown here is derived from an EMBL/GenBank/DDBJ whole genome shotgun (WGS) entry which is preliminary data.</text>
</comment>
<gene>
    <name evidence="1" type="ORF">PCOR1329_LOCUS80881</name>
</gene>